<evidence type="ECO:0000256" key="5">
    <source>
        <dbReference type="ARBA" id="ARBA00023002"/>
    </source>
</evidence>
<evidence type="ECO:0000313" key="8">
    <source>
        <dbReference type="EMBL" id="TGO27425.1"/>
    </source>
</evidence>
<comment type="caution">
    <text evidence="8">The sequence shown here is derived from an EMBL/GenBank/DDBJ whole genome shotgun (WGS) entry which is preliminary data.</text>
</comment>
<dbReference type="Pfam" id="PF00107">
    <property type="entry name" value="ADH_zinc_N"/>
    <property type="match status" value="1"/>
</dbReference>
<evidence type="ECO:0000313" key="9">
    <source>
        <dbReference type="Proteomes" id="UP000297910"/>
    </source>
</evidence>
<name>A0A4Z1FSB8_9HELO</name>
<protein>
    <recommendedName>
        <fullName evidence="7">Enoyl reductase (ER) domain-containing protein</fullName>
    </recommendedName>
</protein>
<evidence type="ECO:0000256" key="3">
    <source>
        <dbReference type="ARBA" id="ARBA00022723"/>
    </source>
</evidence>
<evidence type="ECO:0000256" key="2">
    <source>
        <dbReference type="ARBA" id="ARBA00008072"/>
    </source>
</evidence>
<dbReference type="InterPro" id="IPR011032">
    <property type="entry name" value="GroES-like_sf"/>
</dbReference>
<feature type="domain" description="Enoyl reductase (ER)" evidence="7">
    <location>
        <begin position="19"/>
        <end position="365"/>
    </location>
</feature>
<keyword evidence="9" id="KW-1185">Reference proteome</keyword>
<comment type="cofactor">
    <cofactor evidence="1">
        <name>Zn(2+)</name>
        <dbReference type="ChEBI" id="CHEBI:29105"/>
    </cofactor>
</comment>
<dbReference type="GO" id="GO:0005737">
    <property type="term" value="C:cytoplasm"/>
    <property type="evidence" value="ECO:0007669"/>
    <property type="project" value="TreeGrafter"/>
</dbReference>
<dbReference type="PANTHER" id="PTHR42940:SF8">
    <property type="entry name" value="VACUOLAR PROTEIN SORTING-ASSOCIATED PROTEIN 11"/>
    <property type="match status" value="1"/>
</dbReference>
<dbReference type="Gene3D" id="3.40.50.720">
    <property type="entry name" value="NAD(P)-binding Rossmann-like Domain"/>
    <property type="match status" value="1"/>
</dbReference>
<accession>A0A4Z1FSB8</accession>
<gene>
    <name evidence="8" type="ORF">BPAE_0042g00380</name>
</gene>
<dbReference type="InterPro" id="IPR036291">
    <property type="entry name" value="NAD(P)-bd_dom_sf"/>
</dbReference>
<dbReference type="PANTHER" id="PTHR42940">
    <property type="entry name" value="ALCOHOL DEHYDROGENASE 1-RELATED"/>
    <property type="match status" value="1"/>
</dbReference>
<keyword evidence="5" id="KW-0560">Oxidoreductase</keyword>
<dbReference type="FunFam" id="3.40.50.720:FF:000039">
    <property type="entry name" value="Alcohol dehydrogenase AdhP"/>
    <property type="match status" value="1"/>
</dbReference>
<evidence type="ECO:0000259" key="7">
    <source>
        <dbReference type="SMART" id="SM00829"/>
    </source>
</evidence>
<proteinExistence type="inferred from homology"/>
<dbReference type="Proteomes" id="UP000297910">
    <property type="component" value="Unassembled WGS sequence"/>
</dbReference>
<dbReference type="InterPro" id="IPR013154">
    <property type="entry name" value="ADH-like_N"/>
</dbReference>
<keyword evidence="6" id="KW-0520">NAD</keyword>
<reference evidence="8 9" key="1">
    <citation type="submission" date="2017-12" db="EMBL/GenBank/DDBJ databases">
        <title>Comparative genomics of Botrytis spp.</title>
        <authorList>
            <person name="Valero-Jimenez C.A."/>
            <person name="Tapia P."/>
            <person name="Veloso J."/>
            <person name="Silva-Moreno E."/>
            <person name="Staats M."/>
            <person name="Valdes J.H."/>
            <person name="Van Kan J.A.L."/>
        </authorList>
    </citation>
    <scope>NUCLEOTIDE SEQUENCE [LARGE SCALE GENOMIC DNA]</scope>
    <source>
        <strain evidence="8 9">Bp0003</strain>
    </source>
</reference>
<dbReference type="Pfam" id="PF08240">
    <property type="entry name" value="ADH_N"/>
    <property type="match status" value="1"/>
</dbReference>
<dbReference type="GO" id="GO:0046872">
    <property type="term" value="F:metal ion binding"/>
    <property type="evidence" value="ECO:0007669"/>
    <property type="project" value="UniProtKB-KW"/>
</dbReference>
<dbReference type="GO" id="GO:0004022">
    <property type="term" value="F:alcohol dehydrogenase (NAD+) activity"/>
    <property type="evidence" value="ECO:0007669"/>
    <property type="project" value="TreeGrafter"/>
</dbReference>
<evidence type="ECO:0000256" key="1">
    <source>
        <dbReference type="ARBA" id="ARBA00001947"/>
    </source>
</evidence>
<dbReference type="InterPro" id="IPR013149">
    <property type="entry name" value="ADH-like_C"/>
</dbReference>
<keyword evidence="4" id="KW-0862">Zinc</keyword>
<dbReference type="InterPro" id="IPR020843">
    <property type="entry name" value="ER"/>
</dbReference>
<comment type="similarity">
    <text evidence="2">Belongs to the zinc-containing alcohol dehydrogenase family.</text>
</comment>
<sequence>MAFEGVPDKMLAAQVVEFNKPYKIHYIPTPRGPLHDHDILVRVAAASLCHTDGMVTEGIMGTSLPCIASHEGAGTIVAMGSSVSGFKPGDRILCSLTYHRCGVCTDCTGPEHEQHYCASSGGYLGIHRDGSFAEYEVVDGRECSLLPDNLSFESAAPLACAGITIWGGLVRAGLKAGEWIAIVGAGGGLGHLGVQFAKALGLNVIAVDARDEALQLAKDCGADVLIDARQEKNKVVEDVQKATGGLGADSTLNVSDHESAAATAVAVTKRLLIGKVADPKFAKIDGTMIQIAQPEKISVPFEDVIFRDIRIHGSLVGSRGEAQKMLELVSKHNIKIQTNPFKGLGEIPKAVELAHSGRMKGKPVIIVDDEAIEREKKSGLQMI</sequence>
<dbReference type="SUPFAM" id="SSF50129">
    <property type="entry name" value="GroES-like"/>
    <property type="match status" value="1"/>
</dbReference>
<evidence type="ECO:0000256" key="4">
    <source>
        <dbReference type="ARBA" id="ARBA00022833"/>
    </source>
</evidence>
<dbReference type="EMBL" id="PQXI01000042">
    <property type="protein sequence ID" value="TGO27425.1"/>
    <property type="molecule type" value="Genomic_DNA"/>
</dbReference>
<evidence type="ECO:0000256" key="6">
    <source>
        <dbReference type="ARBA" id="ARBA00023027"/>
    </source>
</evidence>
<dbReference type="Gene3D" id="3.90.180.10">
    <property type="entry name" value="Medium-chain alcohol dehydrogenases, catalytic domain"/>
    <property type="match status" value="1"/>
</dbReference>
<organism evidence="8 9">
    <name type="scientific">Botrytis paeoniae</name>
    <dbReference type="NCBI Taxonomy" id="278948"/>
    <lineage>
        <taxon>Eukaryota</taxon>
        <taxon>Fungi</taxon>
        <taxon>Dikarya</taxon>
        <taxon>Ascomycota</taxon>
        <taxon>Pezizomycotina</taxon>
        <taxon>Leotiomycetes</taxon>
        <taxon>Helotiales</taxon>
        <taxon>Sclerotiniaceae</taxon>
        <taxon>Botrytis</taxon>
    </lineage>
</organism>
<dbReference type="SUPFAM" id="SSF51735">
    <property type="entry name" value="NAD(P)-binding Rossmann-fold domains"/>
    <property type="match status" value="1"/>
</dbReference>
<dbReference type="SMART" id="SM00829">
    <property type="entry name" value="PKS_ER"/>
    <property type="match status" value="1"/>
</dbReference>
<dbReference type="AlphaFoldDB" id="A0A4Z1FSB8"/>
<keyword evidence="3" id="KW-0479">Metal-binding</keyword>